<evidence type="ECO:0008006" key="3">
    <source>
        <dbReference type="Google" id="ProtNLM"/>
    </source>
</evidence>
<dbReference type="Pfam" id="PF08843">
    <property type="entry name" value="AbiEii"/>
    <property type="match status" value="2"/>
</dbReference>
<name>A0A2H0BI39_9BACT</name>
<organism evidence="1 2">
    <name type="scientific">Candidatus Woesebacteria bacterium CG22_combo_CG10-13_8_21_14_all_45_10</name>
    <dbReference type="NCBI Taxonomy" id="1975060"/>
    <lineage>
        <taxon>Bacteria</taxon>
        <taxon>Candidatus Woeseibacteriota</taxon>
    </lineage>
</organism>
<dbReference type="EMBL" id="PCSV01000007">
    <property type="protein sequence ID" value="PIP57311.1"/>
    <property type="molecule type" value="Genomic_DNA"/>
</dbReference>
<dbReference type="Proteomes" id="UP000230759">
    <property type="component" value="Unassembled WGS sequence"/>
</dbReference>
<evidence type="ECO:0000313" key="1">
    <source>
        <dbReference type="EMBL" id="PIP57311.1"/>
    </source>
</evidence>
<protein>
    <recommendedName>
        <fullName evidence="3">Nucleotidyl transferase AbiEii/AbiGii toxin family protein</fullName>
    </recommendedName>
</protein>
<gene>
    <name evidence="1" type="ORF">COX04_00185</name>
</gene>
<evidence type="ECO:0000313" key="2">
    <source>
        <dbReference type="Proteomes" id="UP000230759"/>
    </source>
</evidence>
<comment type="caution">
    <text evidence="1">The sequence shown here is derived from an EMBL/GenBank/DDBJ whole genome shotgun (WGS) entry which is preliminary data.</text>
</comment>
<dbReference type="AlphaFoldDB" id="A0A2H0BI39"/>
<reference evidence="1 2" key="1">
    <citation type="submission" date="2017-09" db="EMBL/GenBank/DDBJ databases">
        <title>Depth-based differentiation of microbial function through sediment-hosted aquifers and enrichment of novel symbionts in the deep terrestrial subsurface.</title>
        <authorList>
            <person name="Probst A.J."/>
            <person name="Ladd B."/>
            <person name="Jarett J.K."/>
            <person name="Geller-Mcgrath D.E."/>
            <person name="Sieber C.M."/>
            <person name="Emerson J.B."/>
            <person name="Anantharaman K."/>
            <person name="Thomas B.C."/>
            <person name="Malmstrom R."/>
            <person name="Stieglmeier M."/>
            <person name="Klingl A."/>
            <person name="Woyke T."/>
            <person name="Ryan C.M."/>
            <person name="Banfield J.F."/>
        </authorList>
    </citation>
    <scope>NUCLEOTIDE SEQUENCE [LARGE SCALE GENOMIC DNA]</scope>
    <source>
        <strain evidence="1">CG22_combo_CG10-13_8_21_14_all_45_10</strain>
    </source>
</reference>
<accession>A0A2H0BI39</accession>
<proteinExistence type="predicted"/>
<sequence length="213" mass="24600">MIYGNILGKNQIRILEKLKNLPAGTYLAGGTALALQLGHRTSFDFDFYTGSHFEPTILLEKIKNAFQKVSVERVVKDTLLLNVDGVGFSLFFYPYKLIGRLIPYKNIKVASVEDICAMKMVAISMRGKRRDFVDVYYLLKKYSLAQLMKFTLKKYPAYQPMIVLKGLLYFEDAEDEDLSRGIKIFDPDFSWKEAKRVITREVEEYQQVLLNPI</sequence>
<dbReference type="InterPro" id="IPR014942">
    <property type="entry name" value="AbiEii"/>
</dbReference>